<keyword evidence="9" id="KW-0804">Transcription</keyword>
<sequence>MAGDPQDSQSRFYFTQEQLANSPSRKCGMDADTELQYRQRAANLIQDMGQRLHVSQLCINTAIVYMHRYYAFHSFTHFHRNSIAAAALFLAAKVEEQPRKLEHVIKVSHLCLNQEPPDPTKEAYQELAQDLVFNENVLLQTLGFDVAIDHPHTHVVKTCGLVKASKELAQTSYFMASNSLHLTTMCLQYRPTVVACFCIHLACKWSRWEIPQSTEGKHWFQYVDKTVTLDLLKQLTDEFLHIFDKCPTRLKRLKTLNNSTFQAAEEQRKAKEEEQAAASSSSSSSGNSQHHKSHHGHHTSKVPPLDHQKSSSSSRMSSNSQMPQQRPKIDRPSTAHSSSYPVNSDKNLIAGSSQNMRPPSGTSSRDPHFNKSRPHSMGGSSSQSSQQQQQQQQQTGGVNVSSKDRHSTGNGQPSSQHMKHEGNSNKMMKIHPTNIGVGGQGMDPTMRKQPYPGQSHKMPSGYNQSTLQKHKSMPSQHSSSMKQQQQQQNSKHHQSSSQSSSGQQLPQNQSHSLPQQPQMPPPQPSSQSFKLLDESVLTDTTLKTSPTHSQQSKPSSIFSPDWKDSSSSIPMPALTQTMSSRDQNQQQQQQRQPSSQSSNRHNNTSNSQHNLFSSSKSMTENNKKPPQQQQMGSQPPPLIGIGMTNELDYMKQEKLCNEPPQQLLATKDMRDSMKLQQQQQQSLQMDMKSIKRPPSSMEEEQQRDVKLRRLEARMEGSDTIPELTAAIKSEELKMMNENMIKREPMSDKWQQQQTNQQMQQKRADEAMMRQQQAQQQMEQMKRDKWNKNRPRDMMQELQQQQQQQQPPPLPPVSSYNDTQSMMYQHQQQQNLGVALTQQNQNQMSGIPPSMMMPPQNETKLNTVKPLSSVNGIETNPDVIRNLLKESLVDTKFGSSLAASHPTLHPISDTPGQLLNDPGAEYSSMTATNMSDQSQNMSMAGENVDGGHHRKSEKKKKKEKHKHKEKSKDKDKDREERKKHKKDKDRHRDKSRDRSDSHHISIHQQAMLQQQQQPHLPSSQNPQDNSINMKITIPKTKISLSMTGQDVGAITNPLSNPHQGGLKIKIPKDRIKSSSAAPPPPPTGNDQAGIKIKISRNAIEGYKQQ</sequence>
<evidence type="ECO:0000313" key="15">
    <source>
        <dbReference type="EMBL" id="SSX24714.1"/>
    </source>
</evidence>
<feature type="compositionally biased region" description="Low complexity" evidence="13">
    <location>
        <begin position="1002"/>
        <end position="1022"/>
    </location>
</feature>
<feature type="compositionally biased region" description="Basic and acidic residues" evidence="13">
    <location>
        <begin position="265"/>
        <end position="274"/>
    </location>
</feature>
<evidence type="ECO:0000256" key="9">
    <source>
        <dbReference type="ARBA" id="ARBA00023163"/>
    </source>
</evidence>
<feature type="compositionally biased region" description="Basic and acidic residues" evidence="13">
    <location>
        <begin position="965"/>
        <end position="975"/>
    </location>
</feature>
<feature type="compositionally biased region" description="Basic and acidic residues" evidence="13">
    <location>
        <begin position="985"/>
        <end position="998"/>
    </location>
</feature>
<evidence type="ECO:0000256" key="6">
    <source>
        <dbReference type="ARBA" id="ARBA00022843"/>
    </source>
</evidence>
<feature type="compositionally biased region" description="Low complexity" evidence="13">
    <location>
        <begin position="380"/>
        <end position="394"/>
    </location>
</feature>
<feature type="compositionally biased region" description="Basic residues" evidence="13">
    <location>
        <begin position="947"/>
        <end position="964"/>
    </location>
</feature>
<gene>
    <name evidence="15" type="primary">CSON011270</name>
</gene>
<evidence type="ECO:0000256" key="2">
    <source>
        <dbReference type="ARBA" id="ARBA00008638"/>
    </source>
</evidence>
<keyword evidence="5" id="KW-0132">Cell division</keyword>
<evidence type="ECO:0000256" key="13">
    <source>
        <dbReference type="SAM" id="MobiDB-lite"/>
    </source>
</evidence>
<comment type="similarity">
    <text evidence="2">Belongs to the cyclin family. Cyclin C subfamily.</text>
</comment>
<dbReference type="AlphaFoldDB" id="A0A336M388"/>
<feature type="domain" description="Cyclin-like" evidence="14">
    <location>
        <begin position="43"/>
        <end position="140"/>
    </location>
</feature>
<feature type="compositionally biased region" description="Polar residues" evidence="13">
    <location>
        <begin position="922"/>
        <end position="937"/>
    </location>
</feature>
<feature type="compositionally biased region" description="Low complexity" evidence="13">
    <location>
        <begin position="310"/>
        <end position="326"/>
    </location>
</feature>
<evidence type="ECO:0000256" key="10">
    <source>
        <dbReference type="ARBA" id="ARBA00023242"/>
    </source>
</evidence>
<dbReference type="Pfam" id="PF00134">
    <property type="entry name" value="Cyclin_N"/>
    <property type="match status" value="1"/>
</dbReference>
<keyword evidence="10" id="KW-0539">Nucleus</keyword>
<dbReference type="GO" id="GO:0006357">
    <property type="term" value="P:regulation of transcription by RNA polymerase II"/>
    <property type="evidence" value="ECO:0007669"/>
    <property type="project" value="InterPro"/>
</dbReference>
<evidence type="ECO:0000256" key="3">
    <source>
        <dbReference type="ARBA" id="ARBA00022499"/>
    </source>
</evidence>
<reference evidence="15" key="1">
    <citation type="submission" date="2018-07" db="EMBL/GenBank/DDBJ databases">
        <authorList>
            <person name="Quirk P.G."/>
            <person name="Krulwich T.A."/>
        </authorList>
    </citation>
    <scope>NUCLEOTIDE SEQUENCE</scope>
</reference>
<feature type="compositionally biased region" description="Low complexity" evidence="13">
    <location>
        <begin position="768"/>
        <end position="778"/>
    </location>
</feature>
<accession>A0A336M388</accession>
<feature type="compositionally biased region" description="Low complexity" evidence="13">
    <location>
        <begin position="473"/>
        <end position="516"/>
    </location>
</feature>
<dbReference type="SMART" id="SM00385">
    <property type="entry name" value="CYCLIN"/>
    <property type="match status" value="1"/>
</dbReference>
<protein>
    <submittedName>
        <fullName evidence="15">CSON011270 protein</fullName>
    </submittedName>
</protein>
<feature type="compositionally biased region" description="Low complexity" evidence="13">
    <location>
        <begin position="750"/>
        <end position="760"/>
    </location>
</feature>
<keyword evidence="11" id="KW-0131">Cell cycle</keyword>
<proteinExistence type="inferred from homology"/>
<dbReference type="Pfam" id="PF21797">
    <property type="entry name" value="CycT2-like_C"/>
    <property type="match status" value="1"/>
</dbReference>
<keyword evidence="7" id="KW-0805">Transcription regulation</keyword>
<dbReference type="EMBL" id="UFQT01000488">
    <property type="protein sequence ID" value="SSX24714.1"/>
    <property type="molecule type" value="Genomic_DNA"/>
</dbReference>
<feature type="region of interest" description="Disordered" evidence="13">
    <location>
        <begin position="1066"/>
        <end position="1090"/>
    </location>
</feature>
<keyword evidence="8 12" id="KW-0195">Cyclin</keyword>
<evidence type="ECO:0000256" key="12">
    <source>
        <dbReference type="RuleBase" id="RU000383"/>
    </source>
</evidence>
<feature type="compositionally biased region" description="Low complexity" evidence="13">
    <location>
        <begin position="579"/>
        <end position="603"/>
    </location>
</feature>
<dbReference type="InterPro" id="IPR043198">
    <property type="entry name" value="Cyclin/Ssn8"/>
</dbReference>
<feature type="compositionally biased region" description="Polar residues" evidence="13">
    <location>
        <begin position="565"/>
        <end position="578"/>
    </location>
</feature>
<keyword evidence="4" id="KW-0597">Phosphoprotein</keyword>
<evidence type="ECO:0000256" key="8">
    <source>
        <dbReference type="ARBA" id="ARBA00023127"/>
    </source>
</evidence>
<evidence type="ECO:0000256" key="7">
    <source>
        <dbReference type="ARBA" id="ARBA00023015"/>
    </source>
</evidence>
<keyword evidence="3" id="KW-1017">Isopeptide bond</keyword>
<feature type="region of interest" description="Disordered" evidence="13">
    <location>
        <begin position="264"/>
        <end position="528"/>
    </location>
</feature>
<dbReference type="PANTHER" id="PTHR10026">
    <property type="entry name" value="CYCLIN"/>
    <property type="match status" value="1"/>
</dbReference>
<dbReference type="FunFam" id="1.10.472.10:FF:000009">
    <property type="entry name" value="cyclin-T2 isoform X1"/>
    <property type="match status" value="1"/>
</dbReference>
<dbReference type="InterPro" id="IPR036915">
    <property type="entry name" value="Cyclin-like_sf"/>
</dbReference>
<dbReference type="FunFam" id="1.10.472.10:FF:000004">
    <property type="entry name" value="Cyclin T2"/>
    <property type="match status" value="1"/>
</dbReference>
<dbReference type="CDD" id="cd20539">
    <property type="entry name" value="CYCLIN_CCNT_rpt2"/>
    <property type="match status" value="1"/>
</dbReference>
<keyword evidence="6" id="KW-0832">Ubl conjugation</keyword>
<feature type="compositionally biased region" description="Polar residues" evidence="13">
    <location>
        <begin position="542"/>
        <end position="558"/>
    </location>
</feature>
<evidence type="ECO:0000256" key="5">
    <source>
        <dbReference type="ARBA" id="ARBA00022618"/>
    </source>
</evidence>
<name>A0A336M388_CULSO</name>
<dbReference type="InterPro" id="IPR006671">
    <property type="entry name" value="Cyclin_N"/>
</dbReference>
<feature type="compositionally biased region" description="Polar residues" evidence="13">
    <location>
        <begin position="334"/>
        <end position="364"/>
    </location>
</feature>
<dbReference type="VEuPathDB" id="VectorBase:CSON011270"/>
<feature type="compositionally biased region" description="Low complexity" evidence="13">
    <location>
        <begin position="276"/>
        <end position="288"/>
    </location>
</feature>
<organism evidence="15">
    <name type="scientific">Culicoides sonorensis</name>
    <name type="common">Biting midge</name>
    <dbReference type="NCBI Taxonomy" id="179676"/>
    <lineage>
        <taxon>Eukaryota</taxon>
        <taxon>Metazoa</taxon>
        <taxon>Ecdysozoa</taxon>
        <taxon>Arthropoda</taxon>
        <taxon>Hexapoda</taxon>
        <taxon>Insecta</taxon>
        <taxon>Pterygota</taxon>
        <taxon>Neoptera</taxon>
        <taxon>Endopterygota</taxon>
        <taxon>Diptera</taxon>
        <taxon>Nematocera</taxon>
        <taxon>Chironomoidea</taxon>
        <taxon>Ceratopogonidae</taxon>
        <taxon>Ceratopogoninae</taxon>
        <taxon>Culicoides</taxon>
        <taxon>Monoculicoides</taxon>
    </lineage>
</organism>
<evidence type="ECO:0000256" key="1">
    <source>
        <dbReference type="ARBA" id="ARBA00004123"/>
    </source>
</evidence>
<dbReference type="SUPFAM" id="SSF47954">
    <property type="entry name" value="Cyclin-like"/>
    <property type="match status" value="2"/>
</dbReference>
<evidence type="ECO:0000259" key="14">
    <source>
        <dbReference type="SMART" id="SM00385"/>
    </source>
</evidence>
<dbReference type="Gene3D" id="1.10.472.10">
    <property type="entry name" value="Cyclin-like"/>
    <property type="match status" value="2"/>
</dbReference>
<dbReference type="InterPro" id="IPR013763">
    <property type="entry name" value="Cyclin-like_dom"/>
</dbReference>
<evidence type="ECO:0000256" key="4">
    <source>
        <dbReference type="ARBA" id="ARBA00022553"/>
    </source>
</evidence>
<feature type="compositionally biased region" description="Polar residues" evidence="13">
    <location>
        <begin position="604"/>
        <end position="620"/>
    </location>
</feature>
<dbReference type="GO" id="GO:0051301">
    <property type="term" value="P:cell division"/>
    <property type="evidence" value="ECO:0007669"/>
    <property type="project" value="UniProtKB-KW"/>
</dbReference>
<dbReference type="CDD" id="cd20538">
    <property type="entry name" value="CYCLIN_CCNT_rpt1"/>
    <property type="match status" value="1"/>
</dbReference>
<feature type="region of interest" description="Disordered" evidence="13">
    <location>
        <begin position="898"/>
        <end position="1029"/>
    </location>
</feature>
<evidence type="ECO:0000256" key="11">
    <source>
        <dbReference type="ARBA" id="ARBA00023306"/>
    </source>
</evidence>
<comment type="subcellular location">
    <subcellularLocation>
        <location evidence="1">Nucleus</location>
    </subcellularLocation>
</comment>
<dbReference type="GO" id="GO:0016538">
    <property type="term" value="F:cyclin-dependent protein serine/threonine kinase regulator activity"/>
    <property type="evidence" value="ECO:0007669"/>
    <property type="project" value="InterPro"/>
</dbReference>
<dbReference type="GO" id="GO:0005634">
    <property type="term" value="C:nucleus"/>
    <property type="evidence" value="ECO:0007669"/>
    <property type="project" value="UniProtKB-SubCell"/>
</dbReference>
<feature type="region of interest" description="Disordered" evidence="13">
    <location>
        <begin position="542"/>
        <end position="642"/>
    </location>
</feature>
<feature type="compositionally biased region" description="Basic and acidic residues" evidence="13">
    <location>
        <begin position="779"/>
        <end position="794"/>
    </location>
</feature>
<feature type="compositionally biased region" description="Basic residues" evidence="13">
    <location>
        <begin position="289"/>
        <end position="300"/>
    </location>
</feature>
<feature type="region of interest" description="Disordered" evidence="13">
    <location>
        <begin position="745"/>
        <end position="817"/>
    </location>
</feature>